<evidence type="ECO:0000313" key="2">
    <source>
        <dbReference type="Proteomes" id="UP001604336"/>
    </source>
</evidence>
<dbReference type="AlphaFoldDB" id="A0ABD1P1H7"/>
<protein>
    <submittedName>
        <fullName evidence="1">Scarecrow-like protein 6</fullName>
    </submittedName>
</protein>
<name>A0ABD1P1H7_9LAMI</name>
<sequence length="112" mass="12370">MWSESVAASSSQEQSILRWILNKVLQIGSGPLPAVVVVDFEFNGWFGTVDQTFDVDSVGQFGANFISPVPTSMHNLNFAMNRSSNPSSNMPNNSFPYCLTMLEQSSTTMFHI</sequence>
<comment type="caution">
    <text evidence="1">The sequence shown here is derived from an EMBL/GenBank/DDBJ whole genome shotgun (WGS) entry which is preliminary data.</text>
</comment>
<dbReference type="Proteomes" id="UP001604336">
    <property type="component" value="Unassembled WGS sequence"/>
</dbReference>
<reference evidence="2" key="1">
    <citation type="submission" date="2024-07" db="EMBL/GenBank/DDBJ databases">
        <title>Two chromosome-level genome assemblies of Korean endemic species Abeliophyllum distichum and Forsythia ovata (Oleaceae).</title>
        <authorList>
            <person name="Jang H."/>
        </authorList>
    </citation>
    <scope>NUCLEOTIDE SEQUENCE [LARGE SCALE GENOMIC DNA]</scope>
</reference>
<proteinExistence type="predicted"/>
<evidence type="ECO:0000313" key="1">
    <source>
        <dbReference type="EMBL" id="KAL2457723.1"/>
    </source>
</evidence>
<gene>
    <name evidence="1" type="ORF">Adt_46247</name>
</gene>
<keyword evidence="2" id="KW-1185">Reference proteome</keyword>
<accession>A0ABD1P1H7</accession>
<dbReference type="EMBL" id="JBFOLK010000047">
    <property type="protein sequence ID" value="KAL2457723.1"/>
    <property type="molecule type" value="Genomic_DNA"/>
</dbReference>
<organism evidence="1 2">
    <name type="scientific">Abeliophyllum distichum</name>
    <dbReference type="NCBI Taxonomy" id="126358"/>
    <lineage>
        <taxon>Eukaryota</taxon>
        <taxon>Viridiplantae</taxon>
        <taxon>Streptophyta</taxon>
        <taxon>Embryophyta</taxon>
        <taxon>Tracheophyta</taxon>
        <taxon>Spermatophyta</taxon>
        <taxon>Magnoliopsida</taxon>
        <taxon>eudicotyledons</taxon>
        <taxon>Gunneridae</taxon>
        <taxon>Pentapetalae</taxon>
        <taxon>asterids</taxon>
        <taxon>lamiids</taxon>
        <taxon>Lamiales</taxon>
        <taxon>Oleaceae</taxon>
        <taxon>Forsythieae</taxon>
        <taxon>Abeliophyllum</taxon>
    </lineage>
</organism>